<organism evidence="23 24">
    <name type="scientific">Rhizopus stolonifer</name>
    <name type="common">Rhizopus nigricans</name>
    <dbReference type="NCBI Taxonomy" id="4846"/>
    <lineage>
        <taxon>Eukaryota</taxon>
        <taxon>Fungi</taxon>
        <taxon>Fungi incertae sedis</taxon>
        <taxon>Mucoromycota</taxon>
        <taxon>Mucoromycotina</taxon>
        <taxon>Mucoromycetes</taxon>
        <taxon>Mucorales</taxon>
        <taxon>Mucorineae</taxon>
        <taxon>Rhizopodaceae</taxon>
        <taxon>Rhizopus</taxon>
    </lineage>
</organism>
<feature type="binding site" evidence="18">
    <location>
        <position position="702"/>
    </location>
    <ligand>
        <name>ATP</name>
        <dbReference type="ChEBI" id="CHEBI:30616"/>
    </ligand>
</feature>
<dbReference type="SUPFAM" id="SSF81653">
    <property type="entry name" value="Calcium ATPase, transduction domain A"/>
    <property type="match status" value="1"/>
</dbReference>
<dbReference type="InterPro" id="IPR032631">
    <property type="entry name" value="P-type_ATPase_N"/>
</dbReference>
<dbReference type="PANTHER" id="PTHR24092">
    <property type="entry name" value="PROBABLE PHOSPHOLIPID-TRANSPORTING ATPASE"/>
    <property type="match status" value="1"/>
</dbReference>
<dbReference type="STRING" id="4846.A0A367KY31"/>
<evidence type="ECO:0000256" key="18">
    <source>
        <dbReference type="PIRSR" id="PIRSR606539-2"/>
    </source>
</evidence>
<evidence type="ECO:0000256" key="13">
    <source>
        <dbReference type="ARBA" id="ARBA00023136"/>
    </source>
</evidence>
<dbReference type="SFLD" id="SFLDG00002">
    <property type="entry name" value="C1.7:_P-type_atpase_like"/>
    <property type="match status" value="1"/>
</dbReference>
<feature type="binding site" evidence="18">
    <location>
        <position position="879"/>
    </location>
    <ligand>
        <name>ATP</name>
        <dbReference type="ChEBI" id="CHEBI:30616"/>
    </ligand>
</feature>
<evidence type="ECO:0000256" key="19">
    <source>
        <dbReference type="PIRSR" id="PIRSR606539-3"/>
    </source>
</evidence>
<feature type="binding site" evidence="18">
    <location>
        <position position="512"/>
    </location>
    <ligand>
        <name>ATP</name>
        <dbReference type="ChEBI" id="CHEBI:30616"/>
    </ligand>
</feature>
<evidence type="ECO:0000313" key="23">
    <source>
        <dbReference type="EMBL" id="RCI07118.1"/>
    </source>
</evidence>
<evidence type="ECO:0000256" key="20">
    <source>
        <dbReference type="RuleBase" id="RU362033"/>
    </source>
</evidence>
<feature type="binding site" evidence="19">
    <location>
        <position position="899"/>
    </location>
    <ligand>
        <name>Mg(2+)</name>
        <dbReference type="ChEBI" id="CHEBI:18420"/>
    </ligand>
</feature>
<keyword evidence="6 19" id="KW-0479">Metal-binding</keyword>
<keyword evidence="5 20" id="KW-0812">Transmembrane</keyword>
<feature type="domain" description="P-type ATPase N-terminal" evidence="21">
    <location>
        <begin position="132"/>
        <end position="198"/>
    </location>
</feature>
<dbReference type="GO" id="GO:0005802">
    <property type="term" value="C:trans-Golgi network"/>
    <property type="evidence" value="ECO:0007669"/>
    <property type="project" value="TreeGrafter"/>
</dbReference>
<keyword evidence="12" id="KW-0333">Golgi apparatus</keyword>
<name>A0A367KY31_RHIST</name>
<feature type="binding site" evidence="18">
    <location>
        <position position="510"/>
    </location>
    <ligand>
        <name>ATP</name>
        <dbReference type="ChEBI" id="CHEBI:30616"/>
    </ligand>
</feature>
<dbReference type="InterPro" id="IPR036412">
    <property type="entry name" value="HAD-like_sf"/>
</dbReference>
<dbReference type="InterPro" id="IPR008250">
    <property type="entry name" value="ATPase_P-typ_transduc_dom_A_sf"/>
</dbReference>
<keyword evidence="4" id="KW-0597">Phosphoprotein</keyword>
<dbReference type="InterPro" id="IPR023214">
    <property type="entry name" value="HAD_sf"/>
</dbReference>
<evidence type="ECO:0000256" key="1">
    <source>
        <dbReference type="ARBA" id="ARBA00001946"/>
    </source>
</evidence>
<dbReference type="GO" id="GO:0090556">
    <property type="term" value="F:phosphatidylserine floppase activity"/>
    <property type="evidence" value="ECO:0007669"/>
    <property type="project" value="RHEA"/>
</dbReference>
<comment type="caution">
    <text evidence="23">The sequence shown here is derived from an EMBL/GenBank/DDBJ whole genome shotgun (WGS) entry which is preliminary data.</text>
</comment>
<feature type="transmembrane region" description="Helical" evidence="20">
    <location>
        <begin position="1074"/>
        <end position="1092"/>
    </location>
</feature>
<feature type="binding site" evidence="18">
    <location>
        <position position="645"/>
    </location>
    <ligand>
        <name>ATP</name>
        <dbReference type="ChEBI" id="CHEBI:30616"/>
    </ligand>
</feature>
<feature type="active site" description="4-aspartylphosphate intermediate" evidence="17">
    <location>
        <position position="510"/>
    </location>
</feature>
<evidence type="ECO:0000256" key="8">
    <source>
        <dbReference type="ARBA" id="ARBA00022840"/>
    </source>
</evidence>
<evidence type="ECO:0000256" key="9">
    <source>
        <dbReference type="ARBA" id="ARBA00022842"/>
    </source>
</evidence>
<dbReference type="InterPro" id="IPR032630">
    <property type="entry name" value="P_typ_ATPase_c"/>
</dbReference>
<evidence type="ECO:0000256" key="4">
    <source>
        <dbReference type="ARBA" id="ARBA00022553"/>
    </source>
</evidence>
<sequence length="1246" mass="142050">MNSDSTGPSSSNWESREKLHNYNFVKKPLSFETAYSSEDNRTMLEDFEEGHRLSHPSKLNNSNFIPDYSFSSNANLLNVTEATEMLEHAPQTSKESYNESRHSLVNDSYLQLVKKWVTKKKNAIPEGTPRKIYLNKQELNDQQNFMSNYVSTAKYNLFTFLPKFLYVEFSKSANIFFLFISGIQQIPNISPTSRYTTLVPLVIVLLITAIKEIIEDFGVHKSDSELNSRKCKVFDKSEFIEKLWSQLQVGDICKVENSQFFPADLILLSSSEPEGLCYIETSNLDGEVNLKIKQALPVTAKAVSPIHLNHLEGLVESEQPNNRLYNYDGTLTTNDEDGISKNFPLDPSLLLLRGAQLRNTSWVYGLVVFTGHETKLMLNSSKKPTKSSNVTRKTNRNILYLFAMLVTMSVLCSIGNFVISVRDGRNIIYVGVSMTQIGKEVGYNILTFMILFNSFIPISLMVTMEIVKYIQSTMIDNDLDIYYEKTDTPAVARSSSLIEELGQIEYVFSDKTGTLTCNEMEFRQCSIAGMTYANIPDADKQPSSGFDPSDQYSFSQLESHLENAPQGNIINEFLTSLMTCHTVIPETDQKTGTVIYQASSPDESALVNGASDVFGYTFIARRPHSIYCIRKGTEEEYQILNVCEFNSTRKRMSVVLRGPDGKIKLYCKGADSVILERLSKENNPFIATTLTHLQNYACEGLRTLCFSMREISNEEYTEWSLVYEKASTTLVNRAEELDLAAELVEKDMILLGATAIEDKLQDGVPDTIRTLQEANIKVWVLTGDRQETAINIGYSCKLLSEEMELIVCNEEDHASTKVFLDGKLRQIGLSKHMNHDPFAFIIEGKSLTYALDKDMEKTFFELATQCSAVVCCRVSPLQKALVVKLVKKFSKSILLAIGDGANDVSMIQAAHVGVGISGVEGLQAARSADFAISQFRFLKKLLLVHGAWAYQRLSKMIFFYFYKNVAMYLTQFWYAIFNGFSGQTLYESWTMSCFNVIFTILPPMAIGIFDQFASASLLDKHPQMYILGQNNEFFNQKRFWGWIINAVYHSALLYFLGMAAFSDDSVFANGHSGGQWWVGTTIFSATLATILWKAALITDIWTKYTFIAIPGSMMIWFMFLPFVSYVGPHVPWEIFMEYYGIVPELFGNINYWLFFIIVPLICVLRDYVWKYTKRMYRPQSYHYIQEIQKFNFPDYRPRMDRFKRTVNKVRKIQRLKQLRGFAFSQNESDQSRLIRLYDTTQKKPSG</sequence>
<dbReference type="Gene3D" id="2.70.150.10">
    <property type="entry name" value="Calcium-transporting ATPase, cytoplasmic transduction domain A"/>
    <property type="match status" value="1"/>
</dbReference>
<feature type="transmembrane region" description="Helical" evidence="20">
    <location>
        <begin position="1104"/>
        <end position="1126"/>
    </location>
</feature>
<comment type="catalytic activity">
    <reaction evidence="16">
        <text>a 1,2-diacyl-sn-glycero-3-phospho-L-serine(out) + ATP + H2O = a 1,2-diacyl-sn-glycero-3-phospho-L-serine(in) + ADP + phosphate + H(+)</text>
        <dbReference type="Rhea" id="RHEA:38567"/>
        <dbReference type="ChEBI" id="CHEBI:15377"/>
        <dbReference type="ChEBI" id="CHEBI:15378"/>
        <dbReference type="ChEBI" id="CHEBI:30616"/>
        <dbReference type="ChEBI" id="CHEBI:43474"/>
        <dbReference type="ChEBI" id="CHEBI:57262"/>
        <dbReference type="ChEBI" id="CHEBI:456216"/>
    </reaction>
    <physiologicalReaction direction="left-to-right" evidence="16">
        <dbReference type="Rhea" id="RHEA:38568"/>
    </physiologicalReaction>
</comment>
<evidence type="ECO:0000256" key="6">
    <source>
        <dbReference type="ARBA" id="ARBA00022723"/>
    </source>
</evidence>
<dbReference type="PANTHER" id="PTHR24092:SF150">
    <property type="entry name" value="PHOSPHOLIPID-TRANSPORTING ATPASE"/>
    <property type="match status" value="1"/>
</dbReference>
<dbReference type="Pfam" id="PF16212">
    <property type="entry name" value="PhoLip_ATPase_C"/>
    <property type="match status" value="1"/>
</dbReference>
<feature type="binding site" evidence="18">
    <location>
        <position position="783"/>
    </location>
    <ligand>
        <name>ATP</name>
        <dbReference type="ChEBI" id="CHEBI:30616"/>
    </ligand>
</feature>
<comment type="similarity">
    <text evidence="3 20">Belongs to the cation transport ATPase (P-type) (TC 3.A.3) family. Type IV subfamily.</text>
</comment>
<dbReference type="GO" id="GO:0005886">
    <property type="term" value="C:plasma membrane"/>
    <property type="evidence" value="ECO:0007669"/>
    <property type="project" value="TreeGrafter"/>
</dbReference>
<feature type="binding site" evidence="18">
    <location>
        <position position="784"/>
    </location>
    <ligand>
        <name>ATP</name>
        <dbReference type="ChEBI" id="CHEBI:30616"/>
    </ligand>
</feature>
<evidence type="ECO:0000259" key="22">
    <source>
        <dbReference type="Pfam" id="PF16212"/>
    </source>
</evidence>
<dbReference type="EMBL" id="PJQM01000031">
    <property type="protein sequence ID" value="RCI07118.1"/>
    <property type="molecule type" value="Genomic_DNA"/>
</dbReference>
<dbReference type="GO" id="GO:0006892">
    <property type="term" value="P:post-Golgi vesicle-mediated transport"/>
    <property type="evidence" value="ECO:0007669"/>
    <property type="project" value="TreeGrafter"/>
</dbReference>
<feature type="transmembrane region" description="Helical" evidence="20">
    <location>
        <begin position="957"/>
        <end position="976"/>
    </location>
</feature>
<evidence type="ECO:0000256" key="5">
    <source>
        <dbReference type="ARBA" id="ARBA00022692"/>
    </source>
</evidence>
<feature type="binding site" evidence="18">
    <location>
        <position position="782"/>
    </location>
    <ligand>
        <name>ATP</name>
        <dbReference type="ChEBI" id="CHEBI:30616"/>
    </ligand>
</feature>
<dbReference type="Gene3D" id="3.40.1110.10">
    <property type="entry name" value="Calcium-transporting ATPase, cytoplasmic domain N"/>
    <property type="match status" value="1"/>
</dbReference>
<dbReference type="NCBIfam" id="TIGR01652">
    <property type="entry name" value="ATPase-Plipid"/>
    <property type="match status" value="1"/>
</dbReference>
<dbReference type="AlphaFoldDB" id="A0A367KY31"/>
<dbReference type="InterPro" id="IPR006539">
    <property type="entry name" value="P-type_ATPase_IV"/>
</dbReference>
<keyword evidence="8 18" id="KW-0067">ATP-binding</keyword>
<keyword evidence="7 18" id="KW-0547">Nucleotide-binding</keyword>
<keyword evidence="9 19" id="KW-0460">Magnesium</keyword>
<dbReference type="Pfam" id="PF13246">
    <property type="entry name" value="Cation_ATPase"/>
    <property type="match status" value="1"/>
</dbReference>
<feature type="transmembrane region" description="Helical" evidence="20">
    <location>
        <begin position="441"/>
        <end position="462"/>
    </location>
</feature>
<evidence type="ECO:0000313" key="24">
    <source>
        <dbReference type="Proteomes" id="UP000253551"/>
    </source>
</evidence>
<accession>A0A367KY31</accession>
<dbReference type="CDD" id="cd02073">
    <property type="entry name" value="P-type_ATPase_APLT_Dnf-like"/>
    <property type="match status" value="1"/>
</dbReference>
<evidence type="ECO:0000259" key="21">
    <source>
        <dbReference type="Pfam" id="PF16209"/>
    </source>
</evidence>
<evidence type="ECO:0000256" key="16">
    <source>
        <dbReference type="ARBA" id="ARBA00051303"/>
    </source>
</evidence>
<keyword evidence="10 20" id="KW-1278">Translocase</keyword>
<dbReference type="FunFam" id="3.40.50.1000:FF:000010">
    <property type="entry name" value="Phospholipid-transporting ATPase"/>
    <property type="match status" value="1"/>
</dbReference>
<evidence type="ECO:0000256" key="12">
    <source>
        <dbReference type="ARBA" id="ARBA00023034"/>
    </source>
</evidence>
<feature type="binding site" evidence="18">
    <location>
        <position position="902"/>
    </location>
    <ligand>
        <name>ATP</name>
        <dbReference type="ChEBI" id="CHEBI:30616"/>
    </ligand>
</feature>
<dbReference type="InterPro" id="IPR023299">
    <property type="entry name" value="ATPase_P-typ_cyto_dom_N"/>
</dbReference>
<proteinExistence type="inferred from homology"/>
<keyword evidence="11 20" id="KW-1133">Transmembrane helix</keyword>
<dbReference type="OrthoDB" id="377733at2759"/>
<evidence type="ECO:0000256" key="14">
    <source>
        <dbReference type="ARBA" id="ARBA00034036"/>
    </source>
</evidence>
<dbReference type="Proteomes" id="UP000253551">
    <property type="component" value="Unassembled WGS sequence"/>
</dbReference>
<feature type="transmembrane region" description="Helical" evidence="20">
    <location>
        <begin position="398"/>
        <end position="421"/>
    </location>
</feature>
<dbReference type="PROSITE" id="PS00154">
    <property type="entry name" value="ATPASE_E1_E2"/>
    <property type="match status" value="1"/>
</dbReference>
<evidence type="ECO:0000256" key="11">
    <source>
        <dbReference type="ARBA" id="ARBA00022989"/>
    </source>
</evidence>
<feature type="binding site" evidence="18">
    <location>
        <position position="903"/>
    </location>
    <ligand>
        <name>ATP</name>
        <dbReference type="ChEBI" id="CHEBI:30616"/>
    </ligand>
</feature>
<feature type="transmembrane region" description="Helical" evidence="20">
    <location>
        <begin position="996"/>
        <end position="1018"/>
    </location>
</feature>
<dbReference type="InterPro" id="IPR001757">
    <property type="entry name" value="P_typ_ATPase"/>
</dbReference>
<reference evidence="23 24" key="1">
    <citation type="journal article" date="2018" name="G3 (Bethesda)">
        <title>Phylogenetic and Phylogenomic Definition of Rhizopus Species.</title>
        <authorList>
            <person name="Gryganskyi A.P."/>
            <person name="Golan J."/>
            <person name="Dolatabadi S."/>
            <person name="Mondo S."/>
            <person name="Robb S."/>
            <person name="Idnurm A."/>
            <person name="Muszewska A."/>
            <person name="Steczkiewicz K."/>
            <person name="Masonjones S."/>
            <person name="Liao H.L."/>
            <person name="Gajdeczka M.T."/>
            <person name="Anike F."/>
            <person name="Vuek A."/>
            <person name="Anishchenko I.M."/>
            <person name="Voigt K."/>
            <person name="de Hoog G.S."/>
            <person name="Smith M.E."/>
            <person name="Heitman J."/>
            <person name="Vilgalys R."/>
            <person name="Stajich J.E."/>
        </authorList>
    </citation>
    <scope>NUCLEOTIDE SEQUENCE [LARGE SCALE GENOMIC DNA]</scope>
    <source>
        <strain evidence="23 24">LSU 92-RS-03</strain>
    </source>
</reference>
<feature type="binding site" evidence="18">
    <location>
        <position position="668"/>
    </location>
    <ligand>
        <name>ATP</name>
        <dbReference type="ChEBI" id="CHEBI:30616"/>
    </ligand>
</feature>
<feature type="domain" description="P-type ATPase C-terminal" evidence="22">
    <location>
        <begin position="925"/>
        <end position="1179"/>
    </location>
</feature>
<dbReference type="SUPFAM" id="SSF81665">
    <property type="entry name" value="Calcium ATPase, transmembrane domain M"/>
    <property type="match status" value="1"/>
</dbReference>
<dbReference type="Pfam" id="PF16209">
    <property type="entry name" value="PhoLip_ATPase_N"/>
    <property type="match status" value="1"/>
</dbReference>
<evidence type="ECO:0000256" key="10">
    <source>
        <dbReference type="ARBA" id="ARBA00022967"/>
    </source>
</evidence>
<keyword evidence="13 20" id="KW-0472">Membrane</keyword>
<feature type="binding site" evidence="18">
    <location>
        <position position="603"/>
    </location>
    <ligand>
        <name>ATP</name>
        <dbReference type="ChEBI" id="CHEBI:30616"/>
    </ligand>
</feature>
<feature type="binding site" evidence="18">
    <location>
        <position position="511"/>
    </location>
    <ligand>
        <name>ATP</name>
        <dbReference type="ChEBI" id="CHEBI:30616"/>
    </ligand>
</feature>
<dbReference type="EC" id="7.6.2.1" evidence="20"/>
<feature type="binding site" evidence="18">
    <location>
        <position position="873"/>
    </location>
    <ligand>
        <name>ATP</name>
        <dbReference type="ChEBI" id="CHEBI:30616"/>
    </ligand>
</feature>
<dbReference type="InterPro" id="IPR023298">
    <property type="entry name" value="ATPase_P-typ_TM_dom_sf"/>
</dbReference>
<dbReference type="SUPFAM" id="SSF56784">
    <property type="entry name" value="HAD-like"/>
    <property type="match status" value="1"/>
</dbReference>
<dbReference type="PRINTS" id="PR00119">
    <property type="entry name" value="CATATPASE"/>
</dbReference>
<dbReference type="SUPFAM" id="SSF81660">
    <property type="entry name" value="Metal cation-transporting ATPase, ATP-binding domain N"/>
    <property type="match status" value="1"/>
</dbReference>
<feature type="transmembrane region" description="Helical" evidence="20">
    <location>
        <begin position="1039"/>
        <end position="1062"/>
    </location>
</feature>
<dbReference type="GO" id="GO:0000287">
    <property type="term" value="F:magnesium ion binding"/>
    <property type="evidence" value="ECO:0007669"/>
    <property type="project" value="UniProtKB-UniRule"/>
</dbReference>
<feature type="binding site" evidence="19">
    <location>
        <position position="512"/>
    </location>
    <ligand>
        <name>Mg(2+)</name>
        <dbReference type="ChEBI" id="CHEBI:18420"/>
    </ligand>
</feature>
<dbReference type="InterPro" id="IPR044492">
    <property type="entry name" value="P_typ_ATPase_HD_dom"/>
</dbReference>
<dbReference type="FunFam" id="2.70.150.10:FF:000026">
    <property type="entry name" value="Phospholipid-transporting ATPase"/>
    <property type="match status" value="1"/>
</dbReference>
<evidence type="ECO:0000256" key="2">
    <source>
        <dbReference type="ARBA" id="ARBA00004166"/>
    </source>
</evidence>
<dbReference type="NCBIfam" id="TIGR01494">
    <property type="entry name" value="ATPase_P-type"/>
    <property type="match status" value="3"/>
</dbReference>
<feature type="binding site" evidence="19">
    <location>
        <position position="510"/>
    </location>
    <ligand>
        <name>Mg(2+)</name>
        <dbReference type="ChEBI" id="CHEBI:18420"/>
    </ligand>
</feature>
<dbReference type="GO" id="GO:0032456">
    <property type="term" value="P:endocytic recycling"/>
    <property type="evidence" value="ECO:0007669"/>
    <property type="project" value="TreeGrafter"/>
</dbReference>
<comment type="cofactor">
    <cofactor evidence="1 19">
        <name>Mg(2+)</name>
        <dbReference type="ChEBI" id="CHEBI:18420"/>
    </cofactor>
</comment>
<comment type="catalytic activity">
    <reaction evidence="14 20">
        <text>ATP + H2O + phospholipidSide 1 = ADP + phosphate + phospholipidSide 2.</text>
        <dbReference type="EC" id="7.6.2.1"/>
    </reaction>
</comment>
<evidence type="ECO:0000256" key="7">
    <source>
        <dbReference type="ARBA" id="ARBA00022741"/>
    </source>
</evidence>
<dbReference type="InterPro" id="IPR018303">
    <property type="entry name" value="ATPase_P-typ_P_site"/>
</dbReference>
<feature type="binding site" evidence="19">
    <location>
        <position position="903"/>
    </location>
    <ligand>
        <name>Mg(2+)</name>
        <dbReference type="ChEBI" id="CHEBI:18420"/>
    </ligand>
</feature>
<dbReference type="GO" id="GO:0016887">
    <property type="term" value="F:ATP hydrolysis activity"/>
    <property type="evidence" value="ECO:0007669"/>
    <property type="project" value="InterPro"/>
</dbReference>
<dbReference type="FunFam" id="3.40.1110.10:FF:000087">
    <property type="entry name" value="Phospholipid-transporting ATPase"/>
    <property type="match status" value="1"/>
</dbReference>
<keyword evidence="24" id="KW-1185">Reference proteome</keyword>
<evidence type="ECO:0000256" key="17">
    <source>
        <dbReference type="PIRSR" id="PIRSR606539-1"/>
    </source>
</evidence>
<dbReference type="SFLD" id="SFLDS00003">
    <property type="entry name" value="Haloacid_Dehalogenase"/>
    <property type="match status" value="1"/>
</dbReference>
<feature type="transmembrane region" description="Helical" evidence="20">
    <location>
        <begin position="1149"/>
        <end position="1168"/>
    </location>
</feature>
<comment type="catalytic activity">
    <reaction evidence="15">
        <text>a 1,2-diacyl-sn-glycero-3-phosphoethanolamine(out) + ATP + H2O = a 1,2-diacyl-sn-glycero-3-phosphoethanolamine(in) + ADP + phosphate + H(+)</text>
        <dbReference type="Rhea" id="RHEA:66132"/>
        <dbReference type="ChEBI" id="CHEBI:15377"/>
        <dbReference type="ChEBI" id="CHEBI:15378"/>
        <dbReference type="ChEBI" id="CHEBI:30616"/>
        <dbReference type="ChEBI" id="CHEBI:43474"/>
        <dbReference type="ChEBI" id="CHEBI:64612"/>
        <dbReference type="ChEBI" id="CHEBI:456216"/>
    </reaction>
    <physiologicalReaction direction="left-to-right" evidence="15">
        <dbReference type="Rhea" id="RHEA:66133"/>
    </physiologicalReaction>
</comment>
<gene>
    <name evidence="23" type="ORF">CU098_013736</name>
</gene>
<dbReference type="SFLD" id="SFLDF00027">
    <property type="entry name" value="p-type_atpase"/>
    <property type="match status" value="1"/>
</dbReference>
<dbReference type="GO" id="GO:0005524">
    <property type="term" value="F:ATP binding"/>
    <property type="evidence" value="ECO:0007669"/>
    <property type="project" value="UniProtKB-UniRule"/>
</dbReference>
<dbReference type="GO" id="GO:0045332">
    <property type="term" value="P:phospholipid translocation"/>
    <property type="evidence" value="ECO:0007669"/>
    <property type="project" value="TreeGrafter"/>
</dbReference>
<protein>
    <recommendedName>
        <fullName evidence="20">Phospholipid-transporting ATPase</fullName>
        <ecNumber evidence="20">7.6.2.1</ecNumber>
    </recommendedName>
</protein>
<dbReference type="Gene3D" id="3.40.50.1000">
    <property type="entry name" value="HAD superfamily/HAD-like"/>
    <property type="match status" value="1"/>
</dbReference>
<evidence type="ECO:0000256" key="15">
    <source>
        <dbReference type="ARBA" id="ARBA00049128"/>
    </source>
</evidence>
<comment type="subcellular location">
    <subcellularLocation>
        <location evidence="2">Golgi apparatus</location>
        <location evidence="2">trans-Golgi network membrane</location>
        <topology evidence="2">Multi-pass membrane protein</topology>
    </subcellularLocation>
    <subcellularLocation>
        <location evidence="20">Membrane</location>
        <topology evidence="20">Multi-pass membrane protein</topology>
    </subcellularLocation>
</comment>
<evidence type="ECO:0000256" key="3">
    <source>
        <dbReference type="ARBA" id="ARBA00008109"/>
    </source>
</evidence>